<evidence type="ECO:0008006" key="4">
    <source>
        <dbReference type="Google" id="ProtNLM"/>
    </source>
</evidence>
<dbReference type="AlphaFoldDB" id="E3FK14"/>
<sequence>MEFTSMKRLLLIAALMMGAPSCVNGNEGIMILGTTPVGPDCARLEDRPSLVRGSMELGAPDPAGVGPSFYTSFNIASVLASREDDTGALNDVYVDEIIFGYKVESDGSSESFDDVSIPISFYIPGSSSENFLILDLINGSAKEDVAGLDSGSTLFVSVKFKGKTSSGSSVQSNEVTYPILIIDKCSNPLVPGACAGPGQCS</sequence>
<reference evidence="2 3" key="1">
    <citation type="journal article" date="2011" name="Mol. Biol. Evol.">
        <title>Comparative genomic analysis of fruiting body formation in Myxococcales.</title>
        <authorList>
            <person name="Huntley S."/>
            <person name="Hamann N."/>
            <person name="Wegener-Feldbrugge S."/>
            <person name="Treuner-Lange A."/>
            <person name="Kube M."/>
            <person name="Reinhardt R."/>
            <person name="Klages S."/>
            <person name="Muller R."/>
            <person name="Ronning C.M."/>
            <person name="Nierman W.C."/>
            <person name="Sogaard-Andersen L."/>
        </authorList>
    </citation>
    <scope>NUCLEOTIDE SEQUENCE [LARGE SCALE GENOMIC DNA]</scope>
    <source>
        <strain evidence="2 3">DW4/3-1</strain>
    </source>
</reference>
<evidence type="ECO:0000313" key="3">
    <source>
        <dbReference type="Proteomes" id="UP000001351"/>
    </source>
</evidence>
<protein>
    <recommendedName>
        <fullName evidence="4">Lipoprotein</fullName>
    </recommendedName>
</protein>
<proteinExistence type="predicted"/>
<dbReference type="EMBL" id="CP002271">
    <property type="protein sequence ID" value="ADO74197.1"/>
    <property type="molecule type" value="Genomic_DNA"/>
</dbReference>
<dbReference type="HOGENOM" id="CLU_105339_0_0_7"/>
<gene>
    <name evidence="2" type="ordered locus">STAUR_6440</name>
</gene>
<keyword evidence="1" id="KW-0732">Signal</keyword>
<accession>E3FK14</accession>
<dbReference type="STRING" id="378806.STAUR_6440"/>
<dbReference type="Proteomes" id="UP000001351">
    <property type="component" value="Chromosome"/>
</dbReference>
<evidence type="ECO:0000256" key="1">
    <source>
        <dbReference type="SAM" id="SignalP"/>
    </source>
</evidence>
<feature type="chain" id="PRO_5003169835" description="Lipoprotein" evidence="1">
    <location>
        <begin position="26"/>
        <end position="201"/>
    </location>
</feature>
<evidence type="ECO:0000313" key="2">
    <source>
        <dbReference type="EMBL" id="ADO74197.1"/>
    </source>
</evidence>
<name>E3FK14_STIAD</name>
<organism evidence="2 3">
    <name type="scientific">Stigmatella aurantiaca (strain DW4/3-1)</name>
    <dbReference type="NCBI Taxonomy" id="378806"/>
    <lineage>
        <taxon>Bacteria</taxon>
        <taxon>Pseudomonadati</taxon>
        <taxon>Myxococcota</taxon>
        <taxon>Myxococcia</taxon>
        <taxon>Myxococcales</taxon>
        <taxon>Cystobacterineae</taxon>
        <taxon>Archangiaceae</taxon>
        <taxon>Stigmatella</taxon>
    </lineage>
</organism>
<feature type="signal peptide" evidence="1">
    <location>
        <begin position="1"/>
        <end position="25"/>
    </location>
</feature>
<dbReference type="KEGG" id="sur:STAUR_6440"/>
<keyword evidence="3" id="KW-1185">Reference proteome</keyword>